<sequence>MLHRHIDNVDSKRRKRRRRRTEREDGSQQTPFRRSTGYAATISSANHSNNRDKIDLCLRCVRSGAEGPPSGDEFLYCAAFAFAIVEAKTGGRVHELVHEHQLPGQQRCQTNGTSDYWESLLYLVCWIGMFGPSGQYNNQGRRDLPISRRSTDNDFAGVQGLSRYAWTVPEASIIHAIVTEFSDDLDGSSLLQGLALEPHECLIFPGIPGCDVNRPTASQIESFHRNGFLIVEEFLTREEVKHLTEEAQTLVNHCYEQGADPSLDWGCVLEPLGCMYFDDQELADPDIRKDKSVFTRLRGALHPCVPDIILHRFGPFVQGLLQPALAGPCKTGVYFENGTIVIEPYYSSPSTSSTRGNDYQQPLNIAEICADITSINWHHQQMADRYPMSRPSVARIASTTPQADGPDSASPLVVCELDNPGSVVFMSGLVQHCSTPNSTDQFRICYMPQFSLGRVRRDCQKEVDSSREEELLAAAIPIECPFQATLPHP</sequence>
<name>A0ACC1HV83_9FUNG</name>
<comment type="caution">
    <text evidence="1">The sequence shown here is derived from an EMBL/GenBank/DDBJ whole genome shotgun (WGS) entry which is preliminary data.</text>
</comment>
<organism evidence="1 2">
    <name type="scientific">Spiromyces aspiralis</name>
    <dbReference type="NCBI Taxonomy" id="68401"/>
    <lineage>
        <taxon>Eukaryota</taxon>
        <taxon>Fungi</taxon>
        <taxon>Fungi incertae sedis</taxon>
        <taxon>Zoopagomycota</taxon>
        <taxon>Kickxellomycotina</taxon>
        <taxon>Kickxellomycetes</taxon>
        <taxon>Kickxellales</taxon>
        <taxon>Kickxellaceae</taxon>
        <taxon>Spiromyces</taxon>
    </lineage>
</organism>
<evidence type="ECO:0000313" key="1">
    <source>
        <dbReference type="EMBL" id="KAJ1680241.1"/>
    </source>
</evidence>
<dbReference type="Proteomes" id="UP001145114">
    <property type="component" value="Unassembled WGS sequence"/>
</dbReference>
<dbReference type="EMBL" id="JAMZIH010000016">
    <property type="protein sequence ID" value="KAJ1680241.1"/>
    <property type="molecule type" value="Genomic_DNA"/>
</dbReference>
<proteinExistence type="predicted"/>
<protein>
    <submittedName>
        <fullName evidence="1">Uncharacterized protein</fullName>
    </submittedName>
</protein>
<evidence type="ECO:0000313" key="2">
    <source>
        <dbReference type="Proteomes" id="UP001145114"/>
    </source>
</evidence>
<reference evidence="1" key="1">
    <citation type="submission" date="2022-06" db="EMBL/GenBank/DDBJ databases">
        <title>Phylogenomic reconstructions and comparative analyses of Kickxellomycotina fungi.</title>
        <authorList>
            <person name="Reynolds N.K."/>
            <person name="Stajich J.E."/>
            <person name="Barry K."/>
            <person name="Grigoriev I.V."/>
            <person name="Crous P."/>
            <person name="Smith M.E."/>
        </authorList>
    </citation>
    <scope>NUCLEOTIDE SEQUENCE</scope>
    <source>
        <strain evidence="1">RSA 2271</strain>
    </source>
</reference>
<accession>A0ACC1HV83</accession>
<gene>
    <name evidence="1" type="ORF">EV182_000397</name>
</gene>
<keyword evidence="2" id="KW-1185">Reference proteome</keyword>